<feature type="transmembrane region" description="Helical" evidence="9">
    <location>
        <begin position="20"/>
        <end position="37"/>
    </location>
</feature>
<dbReference type="EMBL" id="JBGGTQ010000004">
    <property type="protein sequence ID" value="MEZ0492757.1"/>
    <property type="molecule type" value="Genomic_DNA"/>
</dbReference>
<feature type="transmembrane region" description="Helical" evidence="9">
    <location>
        <begin position="43"/>
        <end position="64"/>
    </location>
</feature>
<accession>A0ABV4I254</accession>
<evidence type="ECO:0000256" key="7">
    <source>
        <dbReference type="ARBA" id="ARBA00022840"/>
    </source>
</evidence>
<evidence type="ECO:0000256" key="5">
    <source>
        <dbReference type="ARBA" id="ARBA00022741"/>
    </source>
</evidence>
<dbReference type="GO" id="GO:0016301">
    <property type="term" value="F:kinase activity"/>
    <property type="evidence" value="ECO:0007669"/>
    <property type="project" value="UniProtKB-KW"/>
</dbReference>
<dbReference type="PANTHER" id="PTHR24421:SF10">
    <property type="entry name" value="NITRATE_NITRITE SENSOR PROTEIN NARQ"/>
    <property type="match status" value="1"/>
</dbReference>
<keyword evidence="9" id="KW-1133">Transmembrane helix</keyword>
<keyword evidence="3" id="KW-0597">Phosphoprotein</keyword>
<dbReference type="InterPro" id="IPR011712">
    <property type="entry name" value="Sig_transdc_His_kin_sub3_dim/P"/>
</dbReference>
<evidence type="ECO:0000256" key="2">
    <source>
        <dbReference type="ARBA" id="ARBA00012438"/>
    </source>
</evidence>
<name>A0ABV4I254_9ACTN</name>
<evidence type="ECO:0000259" key="10">
    <source>
        <dbReference type="Pfam" id="PF02518"/>
    </source>
</evidence>
<reference evidence="12 13" key="1">
    <citation type="submission" date="2024-07" db="EMBL/GenBank/DDBJ databases">
        <authorList>
            <person name="Thanompreechachai J."/>
            <person name="Duangmal K."/>
        </authorList>
    </citation>
    <scope>NUCLEOTIDE SEQUENCE [LARGE SCALE GENOMIC DNA]</scope>
    <source>
        <strain evidence="12 13">TBRC 1896</strain>
    </source>
</reference>
<evidence type="ECO:0000256" key="4">
    <source>
        <dbReference type="ARBA" id="ARBA00022679"/>
    </source>
</evidence>
<feature type="domain" description="Signal transduction histidine kinase subgroup 3 dimerisation and phosphoacceptor" evidence="11">
    <location>
        <begin position="190"/>
        <end position="260"/>
    </location>
</feature>
<dbReference type="Proteomes" id="UP001566476">
    <property type="component" value="Unassembled WGS sequence"/>
</dbReference>
<comment type="catalytic activity">
    <reaction evidence="1">
        <text>ATP + protein L-histidine = ADP + protein N-phospho-L-histidine.</text>
        <dbReference type="EC" id="2.7.13.3"/>
    </reaction>
</comment>
<dbReference type="InterPro" id="IPR003594">
    <property type="entry name" value="HATPase_dom"/>
</dbReference>
<keyword evidence="8" id="KW-0902">Two-component regulatory system</keyword>
<keyword evidence="9" id="KW-0472">Membrane</keyword>
<dbReference type="Gene3D" id="1.20.5.1930">
    <property type="match status" value="1"/>
</dbReference>
<feature type="transmembrane region" description="Helical" evidence="9">
    <location>
        <begin position="76"/>
        <end position="93"/>
    </location>
</feature>
<evidence type="ECO:0000256" key="6">
    <source>
        <dbReference type="ARBA" id="ARBA00022777"/>
    </source>
</evidence>
<keyword evidence="6 12" id="KW-0418">Kinase</keyword>
<gene>
    <name evidence="12" type="ORF">AB2L28_10970</name>
</gene>
<comment type="caution">
    <text evidence="12">The sequence shown here is derived from an EMBL/GenBank/DDBJ whole genome shotgun (WGS) entry which is preliminary data.</text>
</comment>
<protein>
    <recommendedName>
        <fullName evidence="2">histidine kinase</fullName>
        <ecNumber evidence="2">2.7.13.3</ecNumber>
    </recommendedName>
</protein>
<proteinExistence type="predicted"/>
<feature type="transmembrane region" description="Helical" evidence="9">
    <location>
        <begin position="148"/>
        <end position="167"/>
    </location>
</feature>
<dbReference type="Pfam" id="PF02518">
    <property type="entry name" value="HATPase_c"/>
    <property type="match status" value="1"/>
</dbReference>
<evidence type="ECO:0000256" key="3">
    <source>
        <dbReference type="ARBA" id="ARBA00022553"/>
    </source>
</evidence>
<keyword evidence="7" id="KW-0067">ATP-binding</keyword>
<feature type="domain" description="Histidine kinase/HSP90-like ATPase" evidence="10">
    <location>
        <begin position="299"/>
        <end position="391"/>
    </location>
</feature>
<dbReference type="SUPFAM" id="SSF55874">
    <property type="entry name" value="ATPase domain of HSP90 chaperone/DNA topoisomerase II/histidine kinase"/>
    <property type="match status" value="1"/>
</dbReference>
<organism evidence="12 13">
    <name type="scientific">Kineococcus mangrovi</name>
    <dbReference type="NCBI Taxonomy" id="1660183"/>
    <lineage>
        <taxon>Bacteria</taxon>
        <taxon>Bacillati</taxon>
        <taxon>Actinomycetota</taxon>
        <taxon>Actinomycetes</taxon>
        <taxon>Kineosporiales</taxon>
        <taxon>Kineosporiaceae</taxon>
        <taxon>Kineococcus</taxon>
    </lineage>
</organism>
<dbReference type="RefSeq" id="WP_370718769.1">
    <property type="nucleotide sequence ID" value="NZ_JBGGTQ010000004.1"/>
</dbReference>
<dbReference type="Gene3D" id="3.30.565.10">
    <property type="entry name" value="Histidine kinase-like ATPase, C-terminal domain"/>
    <property type="match status" value="1"/>
</dbReference>
<feature type="transmembrane region" description="Helical" evidence="9">
    <location>
        <begin position="99"/>
        <end position="115"/>
    </location>
</feature>
<dbReference type="CDD" id="cd16917">
    <property type="entry name" value="HATPase_UhpB-NarQ-NarX-like"/>
    <property type="match status" value="1"/>
</dbReference>
<keyword evidence="5" id="KW-0547">Nucleotide-binding</keyword>
<evidence type="ECO:0000256" key="9">
    <source>
        <dbReference type="SAM" id="Phobius"/>
    </source>
</evidence>
<keyword evidence="13" id="KW-1185">Reference proteome</keyword>
<feature type="transmembrane region" description="Helical" evidence="9">
    <location>
        <begin position="122"/>
        <end position="142"/>
    </location>
</feature>
<keyword evidence="9" id="KW-0812">Transmembrane</keyword>
<dbReference type="InterPro" id="IPR050482">
    <property type="entry name" value="Sensor_HK_TwoCompSys"/>
</dbReference>
<evidence type="ECO:0000313" key="12">
    <source>
        <dbReference type="EMBL" id="MEZ0492757.1"/>
    </source>
</evidence>
<dbReference type="InterPro" id="IPR036890">
    <property type="entry name" value="HATPase_C_sf"/>
</dbReference>
<evidence type="ECO:0000256" key="1">
    <source>
        <dbReference type="ARBA" id="ARBA00000085"/>
    </source>
</evidence>
<dbReference type="Pfam" id="PF07730">
    <property type="entry name" value="HisKA_3"/>
    <property type="match status" value="1"/>
</dbReference>
<sequence>MPERGVERLRHEWRRTTVPLRLVELLVAMVLLPLPWGRAVLPWWPVLLVVAAAWVAWTVLDPLSTRRPGALPGRRRVAVVTLLAVVACGASFVAARTEVGWVFALAVIAAVAAGRDAGIAGGLAVFLAGTAGVQLGLLAAGVTSWSAVLGYPAGLLSAVLVGVLRATRREREEQSRRLLTEQARGAALAERSRIAREVHDVLAHSLGGLAIQLEVADALLSGDGDLDAGARAAVRQRVRTAHDLATAGLEDTRRAVHALRVDTPPLPDSLAALAAGAGGSGTEVSLRVAGRPRPLGAGEVALLRTAQEAVVNAGKHAPGSPVAVELSYRDTDTELVVTDTGTRCTTSAAAALRTVDGGYGLAGLRERLELAGGSLAAGPHGAGWRVTARVPA</sequence>
<evidence type="ECO:0000313" key="13">
    <source>
        <dbReference type="Proteomes" id="UP001566476"/>
    </source>
</evidence>
<evidence type="ECO:0000256" key="8">
    <source>
        <dbReference type="ARBA" id="ARBA00023012"/>
    </source>
</evidence>
<evidence type="ECO:0000259" key="11">
    <source>
        <dbReference type="Pfam" id="PF07730"/>
    </source>
</evidence>
<dbReference type="EC" id="2.7.13.3" evidence="2"/>
<dbReference type="PANTHER" id="PTHR24421">
    <property type="entry name" value="NITRATE/NITRITE SENSOR PROTEIN NARX-RELATED"/>
    <property type="match status" value="1"/>
</dbReference>
<keyword evidence="4" id="KW-0808">Transferase</keyword>